<dbReference type="GO" id="GO:0016020">
    <property type="term" value="C:membrane"/>
    <property type="evidence" value="ECO:0007669"/>
    <property type="project" value="InterPro"/>
</dbReference>
<dbReference type="InterPro" id="IPR023614">
    <property type="entry name" value="Porin_dom_sf"/>
</dbReference>
<dbReference type="SUPFAM" id="SSF56935">
    <property type="entry name" value="Porins"/>
    <property type="match status" value="1"/>
</dbReference>
<keyword evidence="1" id="KW-0732">Signal</keyword>
<evidence type="ECO:0000259" key="2">
    <source>
        <dbReference type="Pfam" id="PF13609"/>
    </source>
</evidence>
<name>A0A918XQ06_9PROT</name>
<keyword evidence="4" id="KW-1185">Reference proteome</keyword>
<dbReference type="GO" id="GO:0015288">
    <property type="term" value="F:porin activity"/>
    <property type="evidence" value="ECO:0007669"/>
    <property type="project" value="InterPro"/>
</dbReference>
<sequence length="368" mass="37834">MRGRFLATTALTVVGSVLAAGPAGAAERINVKVGGYMEQFVGYADQDVPGRDVTGFDVKSDTEIFFAGSTRLDNGIEFGVNVQLEGNTESDQIDESYLTASGAFGQVIVGSENSAQYLLHVAPKDFGFGLNSGDNVEWVDFTGIGGNTGAFRGPFASTYLEAGRVNDANRLTYISPRFAGFQLGASWVPDSGEDSNATADKSVAVHDGFSLGAKYAGKLGPVAVAASVGWGTVQAADSASASDPTAYNAGLSLGWSDWTLAAAVAGSRNDAAIGDSTGWTVGLNYAPGPWKLSLAGFFGDRDGSATANAGGSGARKASFDTVQFEAGYDLGPGVALVGVLGYAELEDRSGFGTDSEAVYGVSMVRLSF</sequence>
<dbReference type="Proteomes" id="UP000630353">
    <property type="component" value="Unassembled WGS sequence"/>
</dbReference>
<feature type="signal peptide" evidence="1">
    <location>
        <begin position="1"/>
        <end position="25"/>
    </location>
</feature>
<feature type="domain" description="Porin" evidence="2">
    <location>
        <begin position="10"/>
        <end position="346"/>
    </location>
</feature>
<accession>A0A918XQ06</accession>
<organism evidence="3 4">
    <name type="scientific">Thalassobaculum fulvum</name>
    <dbReference type="NCBI Taxonomy" id="1633335"/>
    <lineage>
        <taxon>Bacteria</taxon>
        <taxon>Pseudomonadati</taxon>
        <taxon>Pseudomonadota</taxon>
        <taxon>Alphaproteobacteria</taxon>
        <taxon>Rhodospirillales</taxon>
        <taxon>Thalassobaculaceae</taxon>
        <taxon>Thalassobaculum</taxon>
    </lineage>
</organism>
<dbReference type="Pfam" id="PF13609">
    <property type="entry name" value="Porin_4"/>
    <property type="match status" value="1"/>
</dbReference>
<reference evidence="3" key="2">
    <citation type="submission" date="2020-09" db="EMBL/GenBank/DDBJ databases">
        <authorList>
            <person name="Sun Q."/>
            <person name="Kim S."/>
        </authorList>
    </citation>
    <scope>NUCLEOTIDE SEQUENCE</scope>
    <source>
        <strain evidence="3">KCTC 42651</strain>
    </source>
</reference>
<evidence type="ECO:0000256" key="1">
    <source>
        <dbReference type="SAM" id="SignalP"/>
    </source>
</evidence>
<dbReference type="AlphaFoldDB" id="A0A918XQ06"/>
<feature type="chain" id="PRO_5037413431" description="Porin domain-containing protein" evidence="1">
    <location>
        <begin position="26"/>
        <end position="368"/>
    </location>
</feature>
<proteinExistence type="predicted"/>
<dbReference type="Gene3D" id="2.40.160.10">
    <property type="entry name" value="Porin"/>
    <property type="match status" value="1"/>
</dbReference>
<reference evidence="3" key="1">
    <citation type="journal article" date="2014" name="Int. J. Syst. Evol. Microbiol.">
        <title>Complete genome sequence of Corynebacterium casei LMG S-19264T (=DSM 44701T), isolated from a smear-ripened cheese.</title>
        <authorList>
            <consortium name="US DOE Joint Genome Institute (JGI-PGF)"/>
            <person name="Walter F."/>
            <person name="Albersmeier A."/>
            <person name="Kalinowski J."/>
            <person name="Ruckert C."/>
        </authorList>
    </citation>
    <scope>NUCLEOTIDE SEQUENCE</scope>
    <source>
        <strain evidence="3">KCTC 42651</strain>
    </source>
</reference>
<evidence type="ECO:0000313" key="4">
    <source>
        <dbReference type="Proteomes" id="UP000630353"/>
    </source>
</evidence>
<dbReference type="RefSeq" id="WP_189988295.1">
    <property type="nucleotide sequence ID" value="NZ_BMZS01000003.1"/>
</dbReference>
<comment type="caution">
    <text evidence="3">The sequence shown here is derived from an EMBL/GenBank/DDBJ whole genome shotgun (WGS) entry which is preliminary data.</text>
</comment>
<dbReference type="InterPro" id="IPR033900">
    <property type="entry name" value="Gram_neg_porin_domain"/>
</dbReference>
<protein>
    <recommendedName>
        <fullName evidence="2">Porin domain-containing protein</fullName>
    </recommendedName>
</protein>
<dbReference type="EMBL" id="BMZS01000003">
    <property type="protein sequence ID" value="GHD45988.1"/>
    <property type="molecule type" value="Genomic_DNA"/>
</dbReference>
<evidence type="ECO:0000313" key="3">
    <source>
        <dbReference type="EMBL" id="GHD45988.1"/>
    </source>
</evidence>
<gene>
    <name evidence="3" type="ORF">GCM10017083_14660</name>
</gene>